<evidence type="ECO:0000256" key="1">
    <source>
        <dbReference type="SAM" id="MobiDB-lite"/>
    </source>
</evidence>
<organism evidence="2 3">
    <name type="scientific">Gigaspora margarita</name>
    <dbReference type="NCBI Taxonomy" id="4874"/>
    <lineage>
        <taxon>Eukaryota</taxon>
        <taxon>Fungi</taxon>
        <taxon>Fungi incertae sedis</taxon>
        <taxon>Mucoromycota</taxon>
        <taxon>Glomeromycotina</taxon>
        <taxon>Glomeromycetes</taxon>
        <taxon>Diversisporales</taxon>
        <taxon>Gigasporaceae</taxon>
        <taxon>Gigaspora</taxon>
    </lineage>
</organism>
<dbReference type="AlphaFoldDB" id="A0A8H4EKD9"/>
<comment type="caution">
    <text evidence="2">The sequence shown here is derived from an EMBL/GenBank/DDBJ whole genome shotgun (WGS) entry which is preliminary data.</text>
</comment>
<feature type="compositionally biased region" description="Polar residues" evidence="1">
    <location>
        <begin position="107"/>
        <end position="122"/>
    </location>
</feature>
<gene>
    <name evidence="2" type="ORF">F8M41_019796</name>
</gene>
<dbReference type="EMBL" id="WTPW01000523">
    <property type="protein sequence ID" value="KAF0502487.1"/>
    <property type="molecule type" value="Genomic_DNA"/>
</dbReference>
<accession>A0A8H4EKD9</accession>
<sequence>MLIFIFDQEIPEFVPVFKPNLPPKLVINEVEVTDNDSVEDMHRQLEDLHFNQIKIAKAIKKISSKPKSTCQKTKSKSKTKKKEIIKHVNAHIILDELSSDSSDSKNDNTTFSKNEIETNTWH</sequence>
<protein>
    <submittedName>
        <fullName evidence="2">Uncharacterized protein</fullName>
    </submittedName>
</protein>
<dbReference type="Proteomes" id="UP000439903">
    <property type="component" value="Unassembled WGS sequence"/>
</dbReference>
<feature type="region of interest" description="Disordered" evidence="1">
    <location>
        <begin position="98"/>
        <end position="122"/>
    </location>
</feature>
<name>A0A8H4EKD9_GIGMA</name>
<reference evidence="2 3" key="1">
    <citation type="journal article" date="2019" name="Environ. Microbiol.">
        <title>At the nexus of three kingdoms: the genome of the mycorrhizal fungus Gigaspora margarita provides insights into plant, endobacterial and fungal interactions.</title>
        <authorList>
            <person name="Venice F."/>
            <person name="Ghignone S."/>
            <person name="Salvioli di Fossalunga A."/>
            <person name="Amselem J."/>
            <person name="Novero M."/>
            <person name="Xianan X."/>
            <person name="Sedzielewska Toro K."/>
            <person name="Morin E."/>
            <person name="Lipzen A."/>
            <person name="Grigoriev I.V."/>
            <person name="Henrissat B."/>
            <person name="Martin F.M."/>
            <person name="Bonfante P."/>
        </authorList>
    </citation>
    <scope>NUCLEOTIDE SEQUENCE [LARGE SCALE GENOMIC DNA]</scope>
    <source>
        <strain evidence="2 3">BEG34</strain>
    </source>
</reference>
<evidence type="ECO:0000313" key="3">
    <source>
        <dbReference type="Proteomes" id="UP000439903"/>
    </source>
</evidence>
<keyword evidence="3" id="KW-1185">Reference proteome</keyword>
<proteinExistence type="predicted"/>
<evidence type="ECO:0000313" key="2">
    <source>
        <dbReference type="EMBL" id="KAF0502487.1"/>
    </source>
</evidence>